<evidence type="ECO:0000313" key="4">
    <source>
        <dbReference type="Proteomes" id="UP000292209"/>
    </source>
</evidence>
<dbReference type="OrthoDB" id="947434at2"/>
<dbReference type="Proteomes" id="UP000292209">
    <property type="component" value="Unassembled WGS sequence"/>
</dbReference>
<evidence type="ECO:0000313" key="3">
    <source>
        <dbReference type="EMBL" id="RZS97294.1"/>
    </source>
</evidence>
<dbReference type="Pfam" id="PF13568">
    <property type="entry name" value="OMP_b-brl_2"/>
    <property type="match status" value="1"/>
</dbReference>
<dbReference type="AlphaFoldDB" id="A0A4Q7PAP5"/>
<proteinExistence type="predicted"/>
<name>A0A4Q7PAP5_9BACT</name>
<sequence length="185" mass="19919">MKKTIILTALFGMFFSATVLAQGLHFGIKGGPSFSNFSGSGLDGYDFKSITNFHAGAFVELNLFDALSLQPELLYSTKGATLSGVGNDIENKLGYLSIPVLARVYLIPDRFSLDFGPQASFLLSETENVNISDSRTFDFALAGGVTVQLFGPLFVQGRYNLGLTDVKPDANVKNSVIQLSAGLRF</sequence>
<dbReference type="InterPro" id="IPR025665">
    <property type="entry name" value="Beta-barrel_OMP_2"/>
</dbReference>
<dbReference type="InterPro" id="IPR011250">
    <property type="entry name" value="OMP/PagP_B-barrel"/>
</dbReference>
<feature type="domain" description="Outer membrane protein beta-barrel" evidence="2">
    <location>
        <begin position="21"/>
        <end position="166"/>
    </location>
</feature>
<organism evidence="3 4">
    <name type="scientific">Cecembia calidifontis</name>
    <dbReference type="NCBI Taxonomy" id="1187080"/>
    <lineage>
        <taxon>Bacteria</taxon>
        <taxon>Pseudomonadati</taxon>
        <taxon>Bacteroidota</taxon>
        <taxon>Cytophagia</taxon>
        <taxon>Cytophagales</taxon>
        <taxon>Cyclobacteriaceae</taxon>
        <taxon>Cecembia</taxon>
    </lineage>
</organism>
<protein>
    <submittedName>
        <fullName evidence="3">Outer membrane protein with beta-barrel domain</fullName>
    </submittedName>
</protein>
<accession>A0A4Q7PAP5</accession>
<keyword evidence="4" id="KW-1185">Reference proteome</keyword>
<dbReference type="RefSeq" id="WP_130276125.1">
    <property type="nucleotide sequence ID" value="NZ_SGXG01000001.1"/>
</dbReference>
<feature type="chain" id="PRO_5020887241" evidence="1">
    <location>
        <begin position="22"/>
        <end position="185"/>
    </location>
</feature>
<dbReference type="EMBL" id="SGXG01000001">
    <property type="protein sequence ID" value="RZS97294.1"/>
    <property type="molecule type" value="Genomic_DNA"/>
</dbReference>
<feature type="signal peptide" evidence="1">
    <location>
        <begin position="1"/>
        <end position="21"/>
    </location>
</feature>
<comment type="caution">
    <text evidence="3">The sequence shown here is derived from an EMBL/GenBank/DDBJ whole genome shotgun (WGS) entry which is preliminary data.</text>
</comment>
<reference evidence="3 4" key="1">
    <citation type="submission" date="2019-02" db="EMBL/GenBank/DDBJ databases">
        <title>Genomic Encyclopedia of Archaeal and Bacterial Type Strains, Phase II (KMG-II): from individual species to whole genera.</title>
        <authorList>
            <person name="Goeker M."/>
        </authorList>
    </citation>
    <scope>NUCLEOTIDE SEQUENCE [LARGE SCALE GENOMIC DNA]</scope>
    <source>
        <strain evidence="3 4">DSM 21411</strain>
    </source>
</reference>
<keyword evidence="1" id="KW-0732">Signal</keyword>
<dbReference type="SUPFAM" id="SSF56925">
    <property type="entry name" value="OMPA-like"/>
    <property type="match status" value="1"/>
</dbReference>
<evidence type="ECO:0000259" key="2">
    <source>
        <dbReference type="Pfam" id="PF13568"/>
    </source>
</evidence>
<evidence type="ECO:0000256" key="1">
    <source>
        <dbReference type="SAM" id="SignalP"/>
    </source>
</evidence>
<gene>
    <name evidence="3" type="ORF">BC751_2899</name>
</gene>